<evidence type="ECO:0000313" key="2">
    <source>
        <dbReference type="EMBL" id="MFG3816599.1"/>
    </source>
</evidence>
<dbReference type="EMBL" id="JAZAQF010000016">
    <property type="protein sequence ID" value="MFG3816599.1"/>
    <property type="molecule type" value="Genomic_DNA"/>
</dbReference>
<evidence type="ECO:0000256" key="1">
    <source>
        <dbReference type="SAM" id="MobiDB-lite"/>
    </source>
</evidence>
<dbReference type="RefSeq" id="WP_393010616.1">
    <property type="nucleotide sequence ID" value="NZ_JAZAQF010000016.1"/>
</dbReference>
<keyword evidence="3" id="KW-1185">Reference proteome</keyword>
<reference evidence="3" key="1">
    <citation type="journal article" date="2024" name="Algal Res.">
        <title>Biochemical, toxicological and genomic investigation of a high-biomass producing Limnothrix strain isolated from Italian shallow drinking water reservoir.</title>
        <authorList>
            <person name="Simonazzi M."/>
            <person name="Shishido T.K."/>
            <person name="Delbaje E."/>
            <person name="Wahlsten M."/>
            <person name="Fewer D.P."/>
            <person name="Sivonen K."/>
            <person name="Pezzolesi L."/>
            <person name="Pistocchi R."/>
        </authorList>
    </citation>
    <scope>NUCLEOTIDE SEQUENCE [LARGE SCALE GENOMIC DNA]</scope>
    <source>
        <strain evidence="3">LRLZ20PSL1</strain>
    </source>
</reference>
<gene>
    <name evidence="2" type="ORF">VPK24_03035</name>
</gene>
<proteinExistence type="predicted"/>
<protein>
    <submittedName>
        <fullName evidence="2">Uncharacterized protein</fullName>
    </submittedName>
</protein>
<sequence length="67" mass="7064">MAAFSLAISLRINHSQPKSMGDRDGDPMPFPMDAGGRPYTAPAGLLTQTNHGNESPRCKPDGESHGA</sequence>
<evidence type="ECO:0000313" key="3">
    <source>
        <dbReference type="Proteomes" id="UP001604335"/>
    </source>
</evidence>
<comment type="caution">
    <text evidence="2">The sequence shown here is derived from an EMBL/GenBank/DDBJ whole genome shotgun (WGS) entry which is preliminary data.</text>
</comment>
<dbReference type="Proteomes" id="UP001604335">
    <property type="component" value="Unassembled WGS sequence"/>
</dbReference>
<feature type="region of interest" description="Disordered" evidence="1">
    <location>
        <begin position="13"/>
        <end position="67"/>
    </location>
</feature>
<name>A0ABW7C5V6_9CYAN</name>
<accession>A0ABW7C5V6</accession>
<organism evidence="2 3">
    <name type="scientific">Limnothrix redekei LRLZ20PSL1</name>
    <dbReference type="NCBI Taxonomy" id="3112953"/>
    <lineage>
        <taxon>Bacteria</taxon>
        <taxon>Bacillati</taxon>
        <taxon>Cyanobacteriota</taxon>
        <taxon>Cyanophyceae</taxon>
        <taxon>Pseudanabaenales</taxon>
        <taxon>Pseudanabaenaceae</taxon>
        <taxon>Limnothrix</taxon>
    </lineage>
</organism>
<feature type="compositionally biased region" description="Basic and acidic residues" evidence="1">
    <location>
        <begin position="54"/>
        <end position="67"/>
    </location>
</feature>